<dbReference type="PROSITE" id="PS51078">
    <property type="entry name" value="ICLR_ED"/>
    <property type="match status" value="1"/>
</dbReference>
<dbReference type="EMBL" id="DOEK01000028">
    <property type="protein sequence ID" value="HBP30021.1"/>
    <property type="molecule type" value="Genomic_DNA"/>
</dbReference>
<dbReference type="Proteomes" id="UP000264036">
    <property type="component" value="Unassembled WGS sequence"/>
</dbReference>
<gene>
    <name evidence="6" type="ORF">DD666_11460</name>
</gene>
<accession>A0A356LHF3</accession>
<dbReference type="Gene3D" id="1.10.10.10">
    <property type="entry name" value="Winged helix-like DNA-binding domain superfamily/Winged helix DNA-binding domain"/>
    <property type="match status" value="1"/>
</dbReference>
<dbReference type="SMART" id="SM00346">
    <property type="entry name" value="HTH_ICLR"/>
    <property type="match status" value="1"/>
</dbReference>
<name>A0A356LHF3_9BURK</name>
<dbReference type="InterPro" id="IPR036388">
    <property type="entry name" value="WH-like_DNA-bd_sf"/>
</dbReference>
<evidence type="ECO:0000256" key="3">
    <source>
        <dbReference type="ARBA" id="ARBA00023163"/>
    </source>
</evidence>
<comment type="caution">
    <text evidence="6">The sequence shown here is derived from an EMBL/GenBank/DDBJ whole genome shotgun (WGS) entry which is preliminary data.</text>
</comment>
<reference evidence="6 7" key="1">
    <citation type="journal article" date="2018" name="Nat. Biotechnol.">
        <title>A standardized bacterial taxonomy based on genome phylogeny substantially revises the tree of life.</title>
        <authorList>
            <person name="Parks D.H."/>
            <person name="Chuvochina M."/>
            <person name="Waite D.W."/>
            <person name="Rinke C."/>
            <person name="Skarshewski A."/>
            <person name="Chaumeil P.A."/>
            <person name="Hugenholtz P."/>
        </authorList>
    </citation>
    <scope>NUCLEOTIDE SEQUENCE [LARGE SCALE GENOMIC DNA]</scope>
    <source>
        <strain evidence="6">UBA10707</strain>
    </source>
</reference>
<organism evidence="6 7">
    <name type="scientific">Advenella kashmirensis</name>
    <dbReference type="NCBI Taxonomy" id="310575"/>
    <lineage>
        <taxon>Bacteria</taxon>
        <taxon>Pseudomonadati</taxon>
        <taxon>Pseudomonadota</taxon>
        <taxon>Betaproteobacteria</taxon>
        <taxon>Burkholderiales</taxon>
        <taxon>Alcaligenaceae</taxon>
    </lineage>
</organism>
<feature type="domain" description="IclR-ED" evidence="5">
    <location>
        <begin position="82"/>
        <end position="236"/>
    </location>
</feature>
<evidence type="ECO:0000256" key="2">
    <source>
        <dbReference type="ARBA" id="ARBA00023125"/>
    </source>
</evidence>
<dbReference type="InterPro" id="IPR029016">
    <property type="entry name" value="GAF-like_dom_sf"/>
</dbReference>
<dbReference type="Pfam" id="PF09339">
    <property type="entry name" value="HTH_IclR"/>
    <property type="match status" value="1"/>
</dbReference>
<evidence type="ECO:0000259" key="5">
    <source>
        <dbReference type="PROSITE" id="PS51078"/>
    </source>
</evidence>
<keyword evidence="3" id="KW-0804">Transcription</keyword>
<dbReference type="GO" id="GO:0003677">
    <property type="term" value="F:DNA binding"/>
    <property type="evidence" value="ECO:0007669"/>
    <property type="project" value="UniProtKB-KW"/>
</dbReference>
<dbReference type="SUPFAM" id="SSF46785">
    <property type="entry name" value="Winged helix' DNA-binding domain"/>
    <property type="match status" value="1"/>
</dbReference>
<sequence length="239" mass="26026">MPRKASTLSVADENPASGGVAAVDRALSLLTVFRKNDGYLSLVELADRTRMYKSTILRLLASLEHYGMVHKSDDGRYGLGEGVVRLYGVYNSAFSQADVIIPVLRALVEKTQESASYHVISGNSRLCLHRVNSPLPISYRTREGDVLPLDKGSGARVLQAFTGAKGKLYDQIRRDGVIVLDGDRMPDLAGVSAAVFNAHHEFAGALTLTMPSSRLKPAFRNEVLQAAMALSKKFGYIKD</sequence>
<dbReference type="InterPro" id="IPR014757">
    <property type="entry name" value="Tscrpt_reg_IclR_C"/>
</dbReference>
<evidence type="ECO:0000313" key="6">
    <source>
        <dbReference type="EMBL" id="HBP30021.1"/>
    </source>
</evidence>
<evidence type="ECO:0000313" key="7">
    <source>
        <dbReference type="Proteomes" id="UP000264036"/>
    </source>
</evidence>
<keyword evidence="1" id="KW-0805">Transcription regulation</keyword>
<dbReference type="GO" id="GO:0003700">
    <property type="term" value="F:DNA-binding transcription factor activity"/>
    <property type="evidence" value="ECO:0007669"/>
    <property type="project" value="TreeGrafter"/>
</dbReference>
<dbReference type="Gene3D" id="3.30.450.40">
    <property type="match status" value="2"/>
</dbReference>
<dbReference type="PROSITE" id="PS51077">
    <property type="entry name" value="HTH_ICLR"/>
    <property type="match status" value="1"/>
</dbReference>
<dbReference type="InterPro" id="IPR005471">
    <property type="entry name" value="Tscrpt_reg_IclR_N"/>
</dbReference>
<dbReference type="SUPFAM" id="SSF55781">
    <property type="entry name" value="GAF domain-like"/>
    <property type="match status" value="1"/>
</dbReference>
<dbReference type="InterPro" id="IPR050707">
    <property type="entry name" value="HTH_MetabolicPath_Reg"/>
</dbReference>
<dbReference type="PANTHER" id="PTHR30136">
    <property type="entry name" value="HELIX-TURN-HELIX TRANSCRIPTIONAL REGULATOR, ICLR FAMILY"/>
    <property type="match status" value="1"/>
</dbReference>
<evidence type="ECO:0000259" key="4">
    <source>
        <dbReference type="PROSITE" id="PS51077"/>
    </source>
</evidence>
<dbReference type="PANTHER" id="PTHR30136:SF39">
    <property type="entry name" value="TRANSCRIPTIONAL REGULATORY PROTEIN"/>
    <property type="match status" value="1"/>
</dbReference>
<keyword evidence="2" id="KW-0238">DNA-binding</keyword>
<dbReference type="InterPro" id="IPR036390">
    <property type="entry name" value="WH_DNA-bd_sf"/>
</dbReference>
<feature type="domain" description="HTH iclR-type" evidence="4">
    <location>
        <begin position="20"/>
        <end position="81"/>
    </location>
</feature>
<evidence type="ECO:0000256" key="1">
    <source>
        <dbReference type="ARBA" id="ARBA00023015"/>
    </source>
</evidence>
<dbReference type="AlphaFoldDB" id="A0A356LHF3"/>
<protein>
    <submittedName>
        <fullName evidence="6">IclR family transcriptional regulator</fullName>
    </submittedName>
</protein>
<dbReference type="GO" id="GO:0045892">
    <property type="term" value="P:negative regulation of DNA-templated transcription"/>
    <property type="evidence" value="ECO:0007669"/>
    <property type="project" value="TreeGrafter"/>
</dbReference>
<proteinExistence type="predicted"/>